<name>A0ACC0P4Q8_RHOML</name>
<proteinExistence type="predicted"/>
<reference evidence="1" key="1">
    <citation type="submission" date="2022-02" db="EMBL/GenBank/DDBJ databases">
        <title>Plant Genome Project.</title>
        <authorList>
            <person name="Zhang R.-G."/>
        </authorList>
    </citation>
    <scope>NUCLEOTIDE SEQUENCE</scope>
    <source>
        <strain evidence="1">AT1</strain>
    </source>
</reference>
<sequence length="107" mass="11442">MEPVTVLRQELESQSTELEVIEPRHRASYSHKARASSLLFSTAVASSPPPPPIDTTANAPSAALKYSSKAPAIEAMVLGGILGSHVLRLTHHTPIVRGALHNPTFVK</sequence>
<keyword evidence="2" id="KW-1185">Reference proteome</keyword>
<organism evidence="1 2">
    <name type="scientific">Rhododendron molle</name>
    <name type="common">Chinese azalea</name>
    <name type="synonym">Azalea mollis</name>
    <dbReference type="NCBI Taxonomy" id="49168"/>
    <lineage>
        <taxon>Eukaryota</taxon>
        <taxon>Viridiplantae</taxon>
        <taxon>Streptophyta</taxon>
        <taxon>Embryophyta</taxon>
        <taxon>Tracheophyta</taxon>
        <taxon>Spermatophyta</taxon>
        <taxon>Magnoliopsida</taxon>
        <taxon>eudicotyledons</taxon>
        <taxon>Gunneridae</taxon>
        <taxon>Pentapetalae</taxon>
        <taxon>asterids</taxon>
        <taxon>Ericales</taxon>
        <taxon>Ericaceae</taxon>
        <taxon>Ericoideae</taxon>
        <taxon>Rhodoreae</taxon>
        <taxon>Rhododendron</taxon>
    </lineage>
</organism>
<protein>
    <submittedName>
        <fullName evidence="1">Uncharacterized protein</fullName>
    </submittedName>
</protein>
<dbReference type="Proteomes" id="UP001062846">
    <property type="component" value="Chromosome 4"/>
</dbReference>
<evidence type="ECO:0000313" key="2">
    <source>
        <dbReference type="Proteomes" id="UP001062846"/>
    </source>
</evidence>
<comment type="caution">
    <text evidence="1">The sequence shown here is derived from an EMBL/GenBank/DDBJ whole genome shotgun (WGS) entry which is preliminary data.</text>
</comment>
<evidence type="ECO:0000313" key="1">
    <source>
        <dbReference type="EMBL" id="KAI8559813.1"/>
    </source>
</evidence>
<dbReference type="EMBL" id="CM046391">
    <property type="protein sequence ID" value="KAI8559813.1"/>
    <property type="molecule type" value="Genomic_DNA"/>
</dbReference>
<accession>A0ACC0P4Q8</accession>
<gene>
    <name evidence="1" type="ORF">RHMOL_Rhmol04G0203900</name>
</gene>